<accession>A0A4R2QTM2</accession>
<feature type="region of interest" description="Disordered" evidence="1">
    <location>
        <begin position="207"/>
        <end position="281"/>
    </location>
</feature>
<evidence type="ECO:0000256" key="1">
    <source>
        <dbReference type="SAM" id="MobiDB-lite"/>
    </source>
</evidence>
<dbReference type="AlphaFoldDB" id="A0A4R2QTM2"/>
<feature type="region of interest" description="Disordered" evidence="1">
    <location>
        <begin position="49"/>
        <end position="85"/>
    </location>
</feature>
<dbReference type="Proteomes" id="UP000294911">
    <property type="component" value="Unassembled WGS sequence"/>
</dbReference>
<feature type="compositionally biased region" description="Acidic residues" evidence="1">
    <location>
        <begin position="233"/>
        <end position="243"/>
    </location>
</feature>
<keyword evidence="2" id="KW-1133">Transmembrane helix</keyword>
<gene>
    <name evidence="4" type="ORF">EV191_106244</name>
</gene>
<protein>
    <submittedName>
        <fullName evidence="4">PH (Pleckstrin Homology) domain-containing protein</fullName>
    </submittedName>
</protein>
<reference evidence="4 5" key="1">
    <citation type="submission" date="2019-03" db="EMBL/GenBank/DDBJ databases">
        <title>Genomic Encyclopedia of Type Strains, Phase IV (KMG-IV): sequencing the most valuable type-strain genomes for metagenomic binning, comparative biology and taxonomic classification.</title>
        <authorList>
            <person name="Goeker M."/>
        </authorList>
    </citation>
    <scope>NUCLEOTIDE SEQUENCE [LARGE SCALE GENOMIC DNA]</scope>
    <source>
        <strain evidence="4 5">DSM 45765</strain>
    </source>
</reference>
<dbReference type="EMBL" id="SLXQ01000006">
    <property type="protein sequence ID" value="TCP52078.1"/>
    <property type="molecule type" value="Genomic_DNA"/>
</dbReference>
<keyword evidence="2" id="KW-0472">Membrane</keyword>
<sequence length="281" mass="30445">MRVDVVVNSLSVDALRKYEAITQQHAPDVNASPYRASTLRDVHPAYWAPQGPPDVNGPRGRWHHRVMSSDNAESAPRQPAAQPTALPPNARAVFRSSTVLLLVAFFVAVCATPFAWGATGLQAVYVVPVVIIVWTLRRRTTVDRDGMVVRTVWSKRVLPWAEIAGLRLTPKAQVYAVLRDEAEIRLPTVRTRHIPVIAILSEGRIPDTTVDSTEQQDAPTADAPEEVAPGEVASEEVAPEEVASEATADRAADVAPDTNSASTRETDTEAEAAEPAGQARE</sequence>
<keyword evidence="5" id="KW-1185">Reference proteome</keyword>
<evidence type="ECO:0000313" key="4">
    <source>
        <dbReference type="EMBL" id="TCP52078.1"/>
    </source>
</evidence>
<organism evidence="4 5">
    <name type="scientific">Tamaricihabitans halophyticus</name>
    <dbReference type="NCBI Taxonomy" id="1262583"/>
    <lineage>
        <taxon>Bacteria</taxon>
        <taxon>Bacillati</taxon>
        <taxon>Actinomycetota</taxon>
        <taxon>Actinomycetes</taxon>
        <taxon>Pseudonocardiales</taxon>
        <taxon>Pseudonocardiaceae</taxon>
        <taxon>Tamaricihabitans</taxon>
    </lineage>
</organism>
<comment type="caution">
    <text evidence="4">The sequence shown here is derived from an EMBL/GenBank/DDBJ whole genome shotgun (WGS) entry which is preliminary data.</text>
</comment>
<name>A0A4R2QTM2_9PSEU</name>
<keyword evidence="2" id="KW-0812">Transmembrane</keyword>
<evidence type="ECO:0000259" key="3">
    <source>
        <dbReference type="Pfam" id="PF10756"/>
    </source>
</evidence>
<dbReference type="InterPro" id="IPR019692">
    <property type="entry name" value="CFP-6_PH"/>
</dbReference>
<dbReference type="Pfam" id="PF10756">
    <property type="entry name" value="bPH_6"/>
    <property type="match status" value="1"/>
</dbReference>
<feature type="transmembrane region" description="Helical" evidence="2">
    <location>
        <begin position="122"/>
        <end position="137"/>
    </location>
</feature>
<proteinExistence type="predicted"/>
<evidence type="ECO:0000256" key="2">
    <source>
        <dbReference type="SAM" id="Phobius"/>
    </source>
</evidence>
<feature type="domain" description="Low molecular weight protein antigen 6 PH" evidence="3">
    <location>
        <begin position="137"/>
        <end position="207"/>
    </location>
</feature>
<evidence type="ECO:0000313" key="5">
    <source>
        <dbReference type="Proteomes" id="UP000294911"/>
    </source>
</evidence>
<feature type="compositionally biased region" description="Polar residues" evidence="1">
    <location>
        <begin position="209"/>
        <end position="218"/>
    </location>
</feature>